<dbReference type="Gene3D" id="3.60.15.10">
    <property type="entry name" value="Ribonuclease Z/Hydroxyacylglutathione hydrolase-like"/>
    <property type="match status" value="1"/>
</dbReference>
<dbReference type="SMART" id="SM00849">
    <property type="entry name" value="Lactamase_B"/>
    <property type="match status" value="1"/>
</dbReference>
<dbReference type="InterPro" id="IPR036866">
    <property type="entry name" value="RibonucZ/Hydroxyglut_hydro"/>
</dbReference>
<evidence type="ECO:0000313" key="2">
    <source>
        <dbReference type="EMBL" id="MPM81149.1"/>
    </source>
</evidence>
<protein>
    <recommendedName>
        <fullName evidence="1">Metallo-beta-lactamase domain-containing protein</fullName>
    </recommendedName>
</protein>
<name>A0A645CW62_9ZZZZ</name>
<dbReference type="PANTHER" id="PTHR46018">
    <property type="entry name" value="ZINC PHOSPHODIESTERASE ELAC PROTEIN 1"/>
    <property type="match status" value="1"/>
</dbReference>
<reference evidence="2" key="1">
    <citation type="submission" date="2019-08" db="EMBL/GenBank/DDBJ databases">
        <authorList>
            <person name="Kucharzyk K."/>
            <person name="Murdoch R.W."/>
            <person name="Higgins S."/>
            <person name="Loffler F."/>
        </authorList>
    </citation>
    <scope>NUCLEOTIDE SEQUENCE</scope>
</reference>
<dbReference type="AlphaFoldDB" id="A0A645CW62"/>
<dbReference type="InterPro" id="IPR001279">
    <property type="entry name" value="Metallo-B-lactamas"/>
</dbReference>
<dbReference type="CDD" id="cd07716">
    <property type="entry name" value="RNaseZ_short-form-like_MBL-fold"/>
    <property type="match status" value="1"/>
</dbReference>
<feature type="domain" description="Metallo-beta-lactamase" evidence="1">
    <location>
        <begin position="18"/>
        <end position="211"/>
    </location>
</feature>
<dbReference type="EMBL" id="VSSQ01030575">
    <property type="protein sequence ID" value="MPM81149.1"/>
    <property type="molecule type" value="Genomic_DNA"/>
</dbReference>
<gene>
    <name evidence="2" type="ORF">SDC9_128201</name>
</gene>
<dbReference type="Pfam" id="PF12706">
    <property type="entry name" value="Lactamase_B_2"/>
    <property type="match status" value="1"/>
</dbReference>
<sequence>MILTVLGRYGPYPRPGGACSGYLVEDGTTHVLIDCGAGVLSRLMEYLRPEQLDAIVLSHLHFDHCSDLFVMRYALDQQNVPEGAEKRRVPLYLPDEPFETRKAITNGALFDPHTVKGGGEITIGSLTFAFTPMAHPVPVNGMRITGKSGTSLFFTGDTKPYPGMERGAANADALLADACFVDATQTGPHLNVKEACQLARDAGVKTLYLTHLWGKYDTEEPVKKEIDFSSAFVVKERGRYSI</sequence>
<proteinExistence type="predicted"/>
<dbReference type="PANTHER" id="PTHR46018:SF4">
    <property type="entry name" value="METALLO-HYDROLASE YHFI-RELATED"/>
    <property type="match status" value="1"/>
</dbReference>
<accession>A0A645CW62</accession>
<dbReference type="SUPFAM" id="SSF56281">
    <property type="entry name" value="Metallo-hydrolase/oxidoreductase"/>
    <property type="match status" value="1"/>
</dbReference>
<dbReference type="GO" id="GO:0042781">
    <property type="term" value="F:3'-tRNA processing endoribonuclease activity"/>
    <property type="evidence" value="ECO:0007669"/>
    <property type="project" value="TreeGrafter"/>
</dbReference>
<organism evidence="2">
    <name type="scientific">bioreactor metagenome</name>
    <dbReference type="NCBI Taxonomy" id="1076179"/>
    <lineage>
        <taxon>unclassified sequences</taxon>
        <taxon>metagenomes</taxon>
        <taxon>ecological metagenomes</taxon>
    </lineage>
</organism>
<comment type="caution">
    <text evidence="2">The sequence shown here is derived from an EMBL/GenBank/DDBJ whole genome shotgun (WGS) entry which is preliminary data.</text>
</comment>
<evidence type="ECO:0000259" key="1">
    <source>
        <dbReference type="SMART" id="SM00849"/>
    </source>
</evidence>